<dbReference type="Pfam" id="PF08916">
    <property type="entry name" value="Phe_ZIP"/>
    <property type="match status" value="1"/>
</dbReference>
<dbReference type="GO" id="GO:1990380">
    <property type="term" value="F:K48-linked deubiquitinase activity"/>
    <property type="evidence" value="ECO:0007669"/>
    <property type="project" value="InterPro"/>
</dbReference>
<dbReference type="GO" id="GO:0005525">
    <property type="term" value="F:GTP binding"/>
    <property type="evidence" value="ECO:0007669"/>
    <property type="project" value="UniProtKB-KW"/>
</dbReference>
<dbReference type="EMBL" id="CAJPEX010000255">
    <property type="protein sequence ID" value="CAG0914638.1"/>
    <property type="molecule type" value="Genomic_DNA"/>
</dbReference>
<dbReference type="PROSITE" id="PS50001">
    <property type="entry name" value="SH2"/>
    <property type="match status" value="1"/>
</dbReference>
<sequence>MAGVMTDRPGWEDQCDRHAETFACEFASWFHSYLNDHRIASPLSHRDVTDRFITKFVTLFEQQVKCETSEAPETPDDYSDPEDAKPKWKFSLKNFQGKKLFCKHDKVYINNRAKGAKTQLAKIVVECLKEGTVNYQTGDNLECPGKWQKCRLALVRTAGGQMLEFYSPPKSLRPRNGLFCFLIVEARETTAMELPDKENAFVLKADGGVEFIIETKDTADMQSWLAAIKATMGESQRNPWGVEVEPHLQDISLSEPSRREDRTTESSIVSDGNHSLTRAIPQPAARQDVYAMLRDYPWFHGTLSRSDAAQLVSQDGPSGHGVFLVRQSETRRGEYVLTFNFQGRSKHLRMTINPEGHCRVQHLWFSTIFDLLEHLRLHPIPLESGGSSDVTLSEYIVSLSSQRTPPPRHSNTQLPMPELRVITHGGSEGGNTMASKIREKQIAAIHRMLNLNVPMPPAKNITALEPVWKVLIYDRAGQDIIFPLLGVKDLRDMGVTLHLLLHSDREPIPDVPALYFVLPTEENVQRICQDLQQGVYESYYFNFISPISRQRLEDIAAAAIAGECVAQVHKIFDQYLNFISLEEDLFMLKHQRNEAFSYYGVNRGDIKNEEMESIMDSIVDGLFCVFATLGTIPIIRCPRGNAAEMVAEKLDKKLRDNVRDPRNSLFNSAEYSPQLSFHRPLLVIIDRNADLATLLHHTWTYQALIHDVLELDLNRVQVSQQKSHAGETSMGKMAGKRYDLEPSDLFWTQRKGCPFPEVAEAVQEELDQYRASEDKVKQLKSAMGLGGDTENDEAISMISDNTAKLTSAVSSLPELLEKKRLIDLHMTVATAVLDEIKARKLDVYFEMEEKIMSRSQLDRSLMDMITDPDFGTPEDKLRLFLICYICSNPAISQVELDQYSTALGNAGCDLAPLRYMKRWKAFSNLGQSSLASQYGGGGTKTVNMFSRLMTQGSSFVMEGVKNLVVKKHNLPVTRIVESLMEQKTSSEVEDYRYFDPKLLRSAAAGDGSGSGARSRVQYTDAVVFTVGGGNYIEYQNLMDYAKSRAGASGTVGDGVSEKLHTKNVIWHDLEVRILLQTMNGPCPLVAICNALVLLGRLKLPGDDLVEMEDLLNLIGDMVFEDNPGSYENESLRDLQENISSAFNVLAQLRTGLDVNVKFSGVSDFEYTSACIIFDLLRLKLYHGWLVEPDAPMAEVIKKFSYNRLVEAALVDESVVKDDVDALALAEAASVFLERTRCQLTWHGLCELNDNVQEREIAVLFRNNHFSTIYKHKGQLLTLVSDIGFIDNDEAVWETLTSVEGDSVFLDGKFRGPNTEVDRVEDGFLVLESAKRSPQSSEEPQLEVAKEAMDHQIEQDFRWALKLDEEEKERHQQFEKDFSFAEQLGKDDQTRLEYNQIYNKARNARSERSSVAGRIPDRVSPMSRQPSTKEKKRDPDRSEEVRKVPIAISFATSAKRSNQVDPDEEDWRFAEKDVREFLRIPSSGHKVFVLQPFIKWGTMKKRHTRPELQITESIALVNTLPGWTVVGHETVSLESIPRNKTKLIGKGKTDHIHRILENLDSKPSAVFFNHDSLSPAQINFYQEEFHMPVFDRFAIVLQIFRLHARTREAKLQVSLAEIPLLRKSVTARIGTTTCGEETWKLEKIKLRLGSRESRLRSQLSELRQHRERIRKNRVRNDLPVVAVVGYTNSGKTSFIKCMTGEEKLIPKDQLFATLDVTAHAGTLRRSGIKILLIDTVGFVADVPIPLISSFRATLEDVLLADLVVHVKDVSNPNLMHQEESVLSTLKELGLPQPMFDSMITVDNKVDLVPGHSPRNAIPVSCKTFENVQLVAEMIEEKLMEARNLRLIEFRVSPGGEEHFWLKSNCALVEESDLNVGGQKAVLKVIMAKEGMIDQFRRTLRYEKPSPFRRRINFERAKCVYNEDMARKIQFCMRKNRDDPYPANQ</sequence>
<evidence type="ECO:0000313" key="21">
    <source>
        <dbReference type="Proteomes" id="UP000678499"/>
    </source>
</evidence>
<evidence type="ECO:0000256" key="9">
    <source>
        <dbReference type="ARBA" id="ARBA00022842"/>
    </source>
</evidence>
<dbReference type="CDD" id="cd10346">
    <property type="entry name" value="SH2_SH2B_family"/>
    <property type="match status" value="1"/>
</dbReference>
<keyword evidence="21" id="KW-1185">Reference proteome</keyword>
<comment type="subcellular location">
    <subcellularLocation>
        <location evidence="2">Cytoplasm</location>
    </subcellularLocation>
    <subcellularLocation>
        <location evidence="1">Membrane</location>
        <topology evidence="1">Peripheral membrane protein</topology>
    </subcellularLocation>
</comment>
<evidence type="ECO:0000256" key="14">
    <source>
        <dbReference type="ARBA" id="ARBA00073989"/>
    </source>
</evidence>
<dbReference type="Gene3D" id="6.10.140.110">
    <property type="match status" value="1"/>
</dbReference>
<feature type="compositionally biased region" description="Basic and acidic residues" evidence="16">
    <location>
        <begin position="1426"/>
        <end position="1442"/>
    </location>
</feature>
<dbReference type="FunFam" id="1.25.40.60:FF:000002">
    <property type="entry name" value="Sec1 family domain containing 1"/>
    <property type="match status" value="1"/>
</dbReference>
<dbReference type="FunFam" id="3.40.50.300:FF:000886">
    <property type="entry name" value="Putative GTP-binding protein 6"/>
    <property type="match status" value="1"/>
</dbReference>
<keyword evidence="12" id="KW-0472">Membrane</keyword>
<keyword evidence="5" id="KW-0963">Cytoplasm</keyword>
<dbReference type="NCBIfam" id="TIGR03156">
    <property type="entry name" value="GTP_HflX"/>
    <property type="match status" value="1"/>
</dbReference>
<protein>
    <recommendedName>
        <fullName evidence="14">Protein sly1 homolog</fullName>
    </recommendedName>
</protein>
<evidence type="ECO:0000256" key="12">
    <source>
        <dbReference type="ARBA" id="ARBA00023136"/>
    </source>
</evidence>
<dbReference type="PANTHER" id="PTHR10872:SF2">
    <property type="entry name" value="LNK, ISOFORM D"/>
    <property type="match status" value="1"/>
</dbReference>
<evidence type="ECO:0000256" key="1">
    <source>
        <dbReference type="ARBA" id="ARBA00004170"/>
    </source>
</evidence>
<dbReference type="PANTHER" id="PTHR10872">
    <property type="entry name" value="SH2B ADAPTER PROTEIN"/>
    <property type="match status" value="1"/>
</dbReference>
<dbReference type="InterPro" id="IPR036290">
    <property type="entry name" value="Phe_ZIP_sf"/>
</dbReference>
<dbReference type="InterPro" id="IPR025121">
    <property type="entry name" value="GTPase_HflX_N"/>
</dbReference>
<dbReference type="EMBL" id="OA882292">
    <property type="protein sequence ID" value="CAD7274486.1"/>
    <property type="molecule type" value="Genomic_DNA"/>
</dbReference>
<dbReference type="Pfam" id="PF13167">
    <property type="entry name" value="GTP-bdg_N"/>
    <property type="match status" value="1"/>
</dbReference>
<accession>A0A7R9BFS8</accession>
<feature type="domain" description="PH" evidence="18">
    <location>
        <begin position="126"/>
        <end position="233"/>
    </location>
</feature>
<evidence type="ECO:0000256" key="16">
    <source>
        <dbReference type="SAM" id="MobiDB-lite"/>
    </source>
</evidence>
<name>A0A7R9BFS8_9CRUS</name>
<dbReference type="InterPro" id="IPR016496">
    <property type="entry name" value="GTPase_HflX"/>
</dbReference>
<dbReference type="FunFam" id="3.30.505.10:FF:000008">
    <property type="entry name" value="SH2B adapter protein 1 isoform 2"/>
    <property type="match status" value="1"/>
</dbReference>
<feature type="region of interest" description="Disordered" evidence="16">
    <location>
        <begin position="249"/>
        <end position="275"/>
    </location>
</feature>
<dbReference type="SUPFAM" id="SSF52540">
    <property type="entry name" value="P-loop containing nucleoside triphosphate hydrolases"/>
    <property type="match status" value="1"/>
</dbReference>
<dbReference type="InterPro" id="IPR043127">
    <property type="entry name" value="Sec-1-like_dom3a"/>
</dbReference>
<dbReference type="InterPro" id="IPR042108">
    <property type="entry name" value="GTPase_HflX_N_sf"/>
</dbReference>
<dbReference type="GO" id="GO:0005737">
    <property type="term" value="C:cytoplasm"/>
    <property type="evidence" value="ECO:0007669"/>
    <property type="project" value="UniProtKB-SubCell"/>
</dbReference>
<keyword evidence="9" id="KW-0460">Magnesium</keyword>
<dbReference type="GO" id="GO:0016192">
    <property type="term" value="P:vesicle-mediated transport"/>
    <property type="evidence" value="ECO:0007669"/>
    <property type="project" value="InterPro"/>
</dbReference>
<dbReference type="SUPFAM" id="SSF50729">
    <property type="entry name" value="PH domain-like"/>
    <property type="match status" value="1"/>
</dbReference>
<dbReference type="Pfam" id="PF00995">
    <property type="entry name" value="Sec1"/>
    <property type="match status" value="1"/>
</dbReference>
<dbReference type="OrthoDB" id="10251230at2759"/>
<comment type="similarity">
    <text evidence="3">Belongs to the STXBP/unc-18/SEC1 family.</text>
</comment>
<gene>
    <name evidence="20" type="ORF">NMOB1V02_LOCUS2317</name>
</gene>
<dbReference type="SUPFAM" id="SSF109805">
    <property type="entry name" value="Phenylalanine zipper"/>
    <property type="match status" value="1"/>
</dbReference>
<dbReference type="InterPro" id="IPR001849">
    <property type="entry name" value="PH_domain"/>
</dbReference>
<feature type="domain" description="SH2" evidence="17">
    <location>
        <begin position="298"/>
        <end position="396"/>
    </location>
</feature>
<evidence type="ECO:0000256" key="4">
    <source>
        <dbReference type="ARBA" id="ARBA00010220"/>
    </source>
</evidence>
<dbReference type="InterPro" id="IPR036860">
    <property type="entry name" value="SH2_dom_sf"/>
</dbReference>
<dbReference type="PROSITE" id="PS50003">
    <property type="entry name" value="PH_DOMAIN"/>
    <property type="match status" value="1"/>
</dbReference>
<dbReference type="SMART" id="SM00252">
    <property type="entry name" value="SH2"/>
    <property type="match status" value="1"/>
</dbReference>
<feature type="compositionally biased region" description="Polar residues" evidence="16">
    <location>
        <begin position="265"/>
        <end position="275"/>
    </location>
</feature>
<dbReference type="Gene3D" id="1.25.40.60">
    <property type="match status" value="1"/>
</dbReference>
<dbReference type="Gene3D" id="3.40.50.1910">
    <property type="match status" value="1"/>
</dbReference>
<dbReference type="InterPro" id="IPR036045">
    <property type="entry name" value="Sec1-like_sf"/>
</dbReference>
<evidence type="ECO:0000256" key="3">
    <source>
        <dbReference type="ARBA" id="ARBA00009884"/>
    </source>
</evidence>
<evidence type="ECO:0000256" key="8">
    <source>
        <dbReference type="ARBA" id="ARBA00022741"/>
    </source>
</evidence>
<dbReference type="FunFam" id="3.40.50.2060:FF:000002">
    <property type="entry name" value="sec1 family domain-containing protein 1"/>
    <property type="match status" value="1"/>
</dbReference>
<evidence type="ECO:0000256" key="15">
    <source>
        <dbReference type="PROSITE-ProRule" id="PRU00191"/>
    </source>
</evidence>
<evidence type="ECO:0000256" key="11">
    <source>
        <dbReference type="ARBA" id="ARBA00023134"/>
    </source>
</evidence>
<organism evidence="20">
    <name type="scientific">Notodromas monacha</name>
    <dbReference type="NCBI Taxonomy" id="399045"/>
    <lineage>
        <taxon>Eukaryota</taxon>
        <taxon>Metazoa</taxon>
        <taxon>Ecdysozoa</taxon>
        <taxon>Arthropoda</taxon>
        <taxon>Crustacea</taxon>
        <taxon>Oligostraca</taxon>
        <taxon>Ostracoda</taxon>
        <taxon>Podocopa</taxon>
        <taxon>Podocopida</taxon>
        <taxon>Cypridocopina</taxon>
        <taxon>Cypridoidea</taxon>
        <taxon>Cyprididae</taxon>
        <taxon>Notodromas</taxon>
    </lineage>
</organism>
<comment type="function">
    <text evidence="13">Non-vital for development.</text>
</comment>
<keyword evidence="7" id="KW-0479">Metal-binding</keyword>
<dbReference type="Pfam" id="PF01926">
    <property type="entry name" value="MMR_HSR1"/>
    <property type="match status" value="1"/>
</dbReference>
<dbReference type="InterPro" id="IPR032305">
    <property type="entry name" value="GTP-bd_M"/>
</dbReference>
<dbReference type="SMART" id="SM00233">
    <property type="entry name" value="PH"/>
    <property type="match status" value="1"/>
</dbReference>
<dbReference type="Proteomes" id="UP000678499">
    <property type="component" value="Unassembled WGS sequence"/>
</dbReference>
<dbReference type="Gene3D" id="3.30.505.10">
    <property type="entry name" value="SH2 domain"/>
    <property type="match status" value="1"/>
</dbReference>
<evidence type="ECO:0000259" key="17">
    <source>
        <dbReference type="PROSITE" id="PS50001"/>
    </source>
</evidence>
<dbReference type="InterPro" id="IPR006073">
    <property type="entry name" value="GTP-bd"/>
</dbReference>
<reference evidence="20" key="1">
    <citation type="submission" date="2020-11" db="EMBL/GenBank/DDBJ databases">
        <authorList>
            <person name="Tran Van P."/>
        </authorList>
    </citation>
    <scope>NUCLEOTIDE SEQUENCE</scope>
</reference>
<dbReference type="Gene3D" id="3.90.830.10">
    <property type="entry name" value="Syntaxin Binding Protein 1, Chain A, domain 2"/>
    <property type="match status" value="1"/>
</dbReference>
<dbReference type="GO" id="GO:0004843">
    <property type="term" value="F:cysteine-type deubiquitinase activity"/>
    <property type="evidence" value="ECO:0007669"/>
    <property type="project" value="InterPro"/>
</dbReference>
<dbReference type="InterPro" id="IPR000980">
    <property type="entry name" value="SH2"/>
</dbReference>
<evidence type="ECO:0000256" key="2">
    <source>
        <dbReference type="ARBA" id="ARBA00004496"/>
    </source>
</evidence>
<dbReference type="InterPro" id="IPR015012">
    <property type="entry name" value="Phe_ZIP"/>
</dbReference>
<dbReference type="Gene3D" id="3.40.50.300">
    <property type="entry name" value="P-loop containing nucleotide triphosphate hydrolases"/>
    <property type="match status" value="1"/>
</dbReference>
<evidence type="ECO:0000256" key="10">
    <source>
        <dbReference type="ARBA" id="ARBA00022999"/>
    </source>
</evidence>
<dbReference type="InterPro" id="IPR011993">
    <property type="entry name" value="PH-like_dom_sf"/>
</dbReference>
<dbReference type="SUPFAM" id="SSF55550">
    <property type="entry name" value="SH2 domain"/>
    <property type="match status" value="1"/>
</dbReference>
<dbReference type="GO" id="GO:0046872">
    <property type="term" value="F:metal ion binding"/>
    <property type="evidence" value="ECO:0007669"/>
    <property type="project" value="UniProtKB-KW"/>
</dbReference>
<evidence type="ECO:0000256" key="5">
    <source>
        <dbReference type="ARBA" id="ARBA00022490"/>
    </source>
</evidence>
<keyword evidence="11" id="KW-0342">GTP-binding</keyword>
<dbReference type="InterPro" id="IPR001619">
    <property type="entry name" value="Sec1-like"/>
</dbReference>
<dbReference type="CDD" id="cd01878">
    <property type="entry name" value="HflX"/>
    <property type="match status" value="1"/>
</dbReference>
<keyword evidence="8" id="KW-0547">Nucleotide-binding</keyword>
<feature type="region of interest" description="Disordered" evidence="16">
    <location>
        <begin position="1402"/>
        <end position="1443"/>
    </location>
</feature>
<dbReference type="InterPro" id="IPR027482">
    <property type="entry name" value="Sec1-like_dom2"/>
</dbReference>
<evidence type="ECO:0000313" key="20">
    <source>
        <dbReference type="EMBL" id="CAD7274486.1"/>
    </source>
</evidence>
<dbReference type="InterPro" id="IPR033979">
    <property type="entry name" value="MINDY_domain"/>
</dbReference>
<proteinExistence type="inferred from homology"/>
<dbReference type="InterPro" id="IPR030523">
    <property type="entry name" value="SH2B"/>
</dbReference>
<evidence type="ECO:0000256" key="6">
    <source>
        <dbReference type="ARBA" id="ARBA00022553"/>
    </source>
</evidence>
<dbReference type="SUPFAM" id="SSF56815">
    <property type="entry name" value="Sec1/munc18-like (SM) proteins"/>
    <property type="match status" value="1"/>
</dbReference>
<dbReference type="Pfam" id="PF16360">
    <property type="entry name" value="GTP-bdg_M"/>
    <property type="match status" value="1"/>
</dbReference>
<dbReference type="PROSITE" id="PS51705">
    <property type="entry name" value="G_HFLX"/>
    <property type="match status" value="1"/>
</dbReference>
<dbReference type="GO" id="GO:0035556">
    <property type="term" value="P:intracellular signal transduction"/>
    <property type="evidence" value="ECO:0007669"/>
    <property type="project" value="TreeGrafter"/>
</dbReference>
<feature type="domain" description="Hflx-type G" evidence="19">
    <location>
        <begin position="1678"/>
        <end position="1841"/>
    </location>
</feature>
<evidence type="ECO:0000259" key="19">
    <source>
        <dbReference type="PROSITE" id="PS51705"/>
    </source>
</evidence>
<keyword evidence="10 15" id="KW-0727">SH2 domain</keyword>
<dbReference type="PRINTS" id="PR00401">
    <property type="entry name" value="SH2DOMAIN"/>
</dbReference>
<dbReference type="Gene3D" id="2.30.29.30">
    <property type="entry name" value="Pleckstrin-homology domain (PH domain)/Phosphotyrosine-binding domain (PTB)"/>
    <property type="match status" value="1"/>
</dbReference>
<evidence type="ECO:0000256" key="7">
    <source>
        <dbReference type="ARBA" id="ARBA00022723"/>
    </source>
</evidence>
<keyword evidence="6" id="KW-0597">Phosphoprotein</keyword>
<dbReference type="CDD" id="cd01231">
    <property type="entry name" value="PH_SH2B_family"/>
    <property type="match status" value="1"/>
</dbReference>
<dbReference type="Pfam" id="PF04424">
    <property type="entry name" value="MINDY_DUB"/>
    <property type="match status" value="1"/>
</dbReference>
<dbReference type="InterPro" id="IPR043154">
    <property type="entry name" value="Sec-1-like_dom1"/>
</dbReference>
<dbReference type="InterPro" id="IPR027417">
    <property type="entry name" value="P-loop_NTPase"/>
</dbReference>
<dbReference type="InterPro" id="IPR030394">
    <property type="entry name" value="G_HFLX_dom"/>
</dbReference>
<dbReference type="Pfam" id="PF00017">
    <property type="entry name" value="SH2"/>
    <property type="match status" value="1"/>
</dbReference>
<comment type="similarity">
    <text evidence="4">Belongs to the SH2B adapter family.</text>
</comment>
<dbReference type="InterPro" id="IPR035057">
    <property type="entry name" value="SH2B1_SH2"/>
</dbReference>
<dbReference type="Gene3D" id="3.40.50.11060">
    <property type="entry name" value="GTPase HflX, N-terminal domain"/>
    <property type="match status" value="1"/>
</dbReference>
<evidence type="ECO:0000256" key="13">
    <source>
        <dbReference type="ARBA" id="ARBA00056448"/>
    </source>
</evidence>
<dbReference type="GO" id="GO:0005886">
    <property type="term" value="C:plasma membrane"/>
    <property type="evidence" value="ECO:0007669"/>
    <property type="project" value="TreeGrafter"/>
</dbReference>
<evidence type="ECO:0000259" key="18">
    <source>
        <dbReference type="PROSITE" id="PS50003"/>
    </source>
</evidence>
<dbReference type="Gene3D" id="3.40.50.2060">
    <property type="match status" value="1"/>
</dbReference>
<dbReference type="GO" id="GO:0005068">
    <property type="term" value="F:transmembrane receptor protein tyrosine kinase adaptor activity"/>
    <property type="evidence" value="ECO:0007669"/>
    <property type="project" value="TreeGrafter"/>
</dbReference>